<proteinExistence type="predicted"/>
<dbReference type="Proteomes" id="UP001163046">
    <property type="component" value="Unassembled WGS sequence"/>
</dbReference>
<evidence type="ECO:0000313" key="4">
    <source>
        <dbReference type="EMBL" id="KAJ7391026.1"/>
    </source>
</evidence>
<evidence type="ECO:0000256" key="2">
    <source>
        <dbReference type="SAM" id="Phobius"/>
    </source>
</evidence>
<keyword evidence="2" id="KW-0472">Membrane</keyword>
<keyword evidence="2" id="KW-0812">Transmembrane</keyword>
<reference evidence="4" key="1">
    <citation type="submission" date="2023-01" db="EMBL/GenBank/DDBJ databases">
        <title>Genome assembly of the deep-sea coral Lophelia pertusa.</title>
        <authorList>
            <person name="Herrera S."/>
            <person name="Cordes E."/>
        </authorList>
    </citation>
    <scope>NUCLEOTIDE SEQUENCE</scope>
    <source>
        <strain evidence="4">USNM1676648</strain>
        <tissue evidence="4">Polyp</tissue>
    </source>
</reference>
<keyword evidence="2" id="KW-1133">Transmembrane helix</keyword>
<name>A0A9X0A043_9CNID</name>
<feature type="signal peptide" evidence="3">
    <location>
        <begin position="1"/>
        <end position="27"/>
    </location>
</feature>
<dbReference type="InterPro" id="IPR021684">
    <property type="entry name" value="WBP1-like"/>
</dbReference>
<dbReference type="Pfam" id="PF11669">
    <property type="entry name" value="WBP-1"/>
    <property type="match status" value="1"/>
</dbReference>
<feature type="region of interest" description="Disordered" evidence="1">
    <location>
        <begin position="165"/>
        <end position="205"/>
    </location>
</feature>
<evidence type="ECO:0000313" key="5">
    <source>
        <dbReference type="Proteomes" id="UP001163046"/>
    </source>
</evidence>
<dbReference type="PROSITE" id="PS51257">
    <property type="entry name" value="PROKAR_LIPOPROTEIN"/>
    <property type="match status" value="1"/>
</dbReference>
<comment type="caution">
    <text evidence="4">The sequence shown here is derived from an EMBL/GenBank/DDBJ whole genome shotgun (WGS) entry which is preliminary data.</text>
</comment>
<gene>
    <name evidence="4" type="ORF">OS493_021046</name>
</gene>
<feature type="chain" id="PRO_5040888327" evidence="3">
    <location>
        <begin position="28"/>
        <end position="205"/>
    </location>
</feature>
<keyword evidence="3" id="KW-0732">Signal</keyword>
<accession>A0A9X0A043</accession>
<protein>
    <submittedName>
        <fullName evidence="4">Uncharacterized protein</fullName>
    </submittedName>
</protein>
<evidence type="ECO:0000256" key="3">
    <source>
        <dbReference type="SAM" id="SignalP"/>
    </source>
</evidence>
<keyword evidence="5" id="KW-1185">Reference proteome</keyword>
<sequence length="205" mass="22591">MAAFMKGIVGVFLPILCSFLNISLTAACHIDNDCYTGRCCKFTAWETGICINRKTCDGFCVYRTDCSAPEMCDISRYLCSSECNDEIQCLDGDVCDKNHCVSKTKVWFYTKEATGFIMVFATITAIAATISLIRRFKSRRNADNVNTNATVASTNSSPEYVELLDRPQIPDAVTQGAPPSYAEVHSRPEAPPPTYDEVQTASTEV</sequence>
<evidence type="ECO:0000256" key="1">
    <source>
        <dbReference type="SAM" id="MobiDB-lite"/>
    </source>
</evidence>
<organism evidence="4 5">
    <name type="scientific">Desmophyllum pertusum</name>
    <dbReference type="NCBI Taxonomy" id="174260"/>
    <lineage>
        <taxon>Eukaryota</taxon>
        <taxon>Metazoa</taxon>
        <taxon>Cnidaria</taxon>
        <taxon>Anthozoa</taxon>
        <taxon>Hexacorallia</taxon>
        <taxon>Scleractinia</taxon>
        <taxon>Caryophylliina</taxon>
        <taxon>Caryophylliidae</taxon>
        <taxon>Desmophyllum</taxon>
    </lineage>
</organism>
<dbReference type="EMBL" id="MU825409">
    <property type="protein sequence ID" value="KAJ7391026.1"/>
    <property type="molecule type" value="Genomic_DNA"/>
</dbReference>
<feature type="transmembrane region" description="Helical" evidence="2">
    <location>
        <begin position="113"/>
        <end position="133"/>
    </location>
</feature>
<dbReference type="AlphaFoldDB" id="A0A9X0A043"/>